<keyword evidence="1" id="KW-1015">Disulfide bond</keyword>
<keyword evidence="3" id="KW-0472">Membrane</keyword>
<dbReference type="EMBL" id="JAADYS010000421">
    <property type="protein sequence ID" value="KAF4469921.1"/>
    <property type="molecule type" value="Genomic_DNA"/>
</dbReference>
<gene>
    <name evidence="5" type="ORF">FALBO_3182</name>
</gene>
<dbReference type="PROSITE" id="PS01186">
    <property type="entry name" value="EGF_2"/>
    <property type="match status" value="1"/>
</dbReference>
<accession>A0A8H4PHD1</accession>
<dbReference type="PANTHER" id="PTHR17178">
    <property type="entry name" value="SECRETORY GRANULE PROTEOGLYCAN CORE PROTEIN"/>
    <property type="match status" value="1"/>
</dbReference>
<sequence>MLAAFPPPAQAQTDRQSRGSWFRTTSWPLAPSRQGEAPSRSGLRDMTPSDEGQGKRRRRCCGLPIWGFILVMILLACIIAAAVVIPLEFFVFKNLGNHDKPKTELAQCQESLTCQNGGTNVLSEGVCSCICTNGFMGSDCSTGGSDGCTTTDLGGNLSNVTLGQAIPRLIEDGQNNFSIPLSGTAILAKFNSESLSCIAQNALVSFDGSTSRTRNTASKVDTADENLETETPDLAARAPSVITVSSATEPDSLLVDEGTPTAVPTATGDDEDATQTSEAGSTGTDGSPSPTTTFTVTGEVLDFARVAVLYVLQKEDVDSANDAQSSIRSFLAKANKESGVPTEAAANIEIGENKTVDLLRYKIDLGSGAIGGNSKRDIVTPQARQFAERETNQVSRRGGSLIPRC</sequence>
<evidence type="ECO:0000313" key="5">
    <source>
        <dbReference type="EMBL" id="KAF4469921.1"/>
    </source>
</evidence>
<keyword evidence="1" id="KW-0245">EGF-like domain</keyword>
<feature type="transmembrane region" description="Helical" evidence="3">
    <location>
        <begin position="65"/>
        <end position="92"/>
    </location>
</feature>
<evidence type="ECO:0000256" key="2">
    <source>
        <dbReference type="SAM" id="MobiDB-lite"/>
    </source>
</evidence>
<dbReference type="Proteomes" id="UP000554235">
    <property type="component" value="Unassembled WGS sequence"/>
</dbReference>
<feature type="region of interest" description="Disordered" evidence="2">
    <location>
        <begin position="384"/>
        <end position="405"/>
    </location>
</feature>
<keyword evidence="3" id="KW-1133">Transmembrane helix</keyword>
<feature type="compositionally biased region" description="Low complexity" evidence="2">
    <location>
        <begin position="280"/>
        <end position="292"/>
    </location>
</feature>
<feature type="compositionally biased region" description="Polar residues" evidence="2">
    <location>
        <begin position="10"/>
        <end position="27"/>
    </location>
</feature>
<comment type="caution">
    <text evidence="1">Lacks conserved residue(s) required for the propagation of feature annotation.</text>
</comment>
<feature type="domain" description="EGF-like" evidence="4">
    <location>
        <begin position="104"/>
        <end position="141"/>
    </location>
</feature>
<comment type="caution">
    <text evidence="5">The sequence shown here is derived from an EMBL/GenBank/DDBJ whole genome shotgun (WGS) entry which is preliminary data.</text>
</comment>
<evidence type="ECO:0000256" key="3">
    <source>
        <dbReference type="SAM" id="Phobius"/>
    </source>
</evidence>
<dbReference type="OrthoDB" id="283575at2759"/>
<name>A0A8H4PHD1_9HYPO</name>
<feature type="region of interest" description="Disordered" evidence="2">
    <location>
        <begin position="209"/>
        <end position="292"/>
    </location>
</feature>
<dbReference type="InterPro" id="IPR000742">
    <property type="entry name" value="EGF"/>
</dbReference>
<feature type="disulfide bond" evidence="1">
    <location>
        <begin position="131"/>
        <end position="140"/>
    </location>
</feature>
<keyword evidence="3" id="KW-0812">Transmembrane</keyword>
<dbReference type="AlphaFoldDB" id="A0A8H4PHD1"/>
<dbReference type="PROSITE" id="PS00022">
    <property type="entry name" value="EGF_1"/>
    <property type="match status" value="1"/>
</dbReference>
<evidence type="ECO:0000313" key="6">
    <source>
        <dbReference type="Proteomes" id="UP000554235"/>
    </source>
</evidence>
<evidence type="ECO:0000259" key="4">
    <source>
        <dbReference type="PROSITE" id="PS50026"/>
    </source>
</evidence>
<dbReference type="PROSITE" id="PS50026">
    <property type="entry name" value="EGF_3"/>
    <property type="match status" value="1"/>
</dbReference>
<feature type="compositionally biased region" description="Polar residues" evidence="2">
    <location>
        <begin position="209"/>
        <end position="219"/>
    </location>
</feature>
<proteinExistence type="predicted"/>
<evidence type="ECO:0000256" key="1">
    <source>
        <dbReference type="PROSITE-ProRule" id="PRU00076"/>
    </source>
</evidence>
<feature type="region of interest" description="Disordered" evidence="2">
    <location>
        <begin position="1"/>
        <end position="56"/>
    </location>
</feature>
<dbReference type="PANTHER" id="PTHR17178:SF0">
    <property type="entry name" value="SERGLYCIN"/>
    <property type="match status" value="1"/>
</dbReference>
<protein>
    <recommendedName>
        <fullName evidence="4">EGF-like domain-containing protein</fullName>
    </recommendedName>
</protein>
<reference evidence="5 6" key="1">
    <citation type="submission" date="2020-01" db="EMBL/GenBank/DDBJ databases">
        <title>Identification and distribution of gene clusters putatively required for synthesis of sphingolipid metabolism inhibitors in phylogenetically diverse species of the filamentous fungus Fusarium.</title>
        <authorList>
            <person name="Kim H.-S."/>
            <person name="Busman M."/>
            <person name="Brown D.W."/>
            <person name="Divon H."/>
            <person name="Uhlig S."/>
            <person name="Proctor R.H."/>
        </authorList>
    </citation>
    <scope>NUCLEOTIDE SEQUENCE [LARGE SCALE GENOMIC DNA]</scope>
    <source>
        <strain evidence="5 6">NRRL 20459</strain>
    </source>
</reference>
<keyword evidence="6" id="KW-1185">Reference proteome</keyword>
<organism evidence="5 6">
    <name type="scientific">Fusarium albosuccineum</name>
    <dbReference type="NCBI Taxonomy" id="1237068"/>
    <lineage>
        <taxon>Eukaryota</taxon>
        <taxon>Fungi</taxon>
        <taxon>Dikarya</taxon>
        <taxon>Ascomycota</taxon>
        <taxon>Pezizomycotina</taxon>
        <taxon>Sordariomycetes</taxon>
        <taxon>Hypocreomycetidae</taxon>
        <taxon>Hypocreales</taxon>
        <taxon>Nectriaceae</taxon>
        <taxon>Fusarium</taxon>
        <taxon>Fusarium decemcellulare species complex</taxon>
    </lineage>
</organism>